<dbReference type="Gene3D" id="1.10.1740.10">
    <property type="match status" value="1"/>
</dbReference>
<keyword evidence="2" id="KW-0805">Transcription regulation</keyword>
<keyword evidence="3" id="KW-0731">Sigma factor</keyword>
<evidence type="ECO:0000256" key="3">
    <source>
        <dbReference type="ARBA" id="ARBA00023082"/>
    </source>
</evidence>
<evidence type="ECO:0000256" key="5">
    <source>
        <dbReference type="ARBA" id="ARBA00023163"/>
    </source>
</evidence>
<dbReference type="RefSeq" id="WP_191704609.1">
    <property type="nucleotide sequence ID" value="NZ_JACSPW010000013.1"/>
</dbReference>
<dbReference type="InterPro" id="IPR007627">
    <property type="entry name" value="RNA_pol_sigma70_r2"/>
</dbReference>
<comment type="similarity">
    <text evidence="1">Belongs to the sigma-70 factor family. ECF subfamily.</text>
</comment>
<protein>
    <submittedName>
        <fullName evidence="8">Sigma-70 family RNA polymerase sigma factor</fullName>
    </submittedName>
</protein>
<dbReference type="InterPro" id="IPR036388">
    <property type="entry name" value="WH-like_DNA-bd_sf"/>
</dbReference>
<evidence type="ECO:0000256" key="1">
    <source>
        <dbReference type="ARBA" id="ARBA00010641"/>
    </source>
</evidence>
<dbReference type="Proteomes" id="UP000600565">
    <property type="component" value="Unassembled WGS sequence"/>
</dbReference>
<dbReference type="Pfam" id="PF04542">
    <property type="entry name" value="Sigma70_r2"/>
    <property type="match status" value="1"/>
</dbReference>
<dbReference type="InterPro" id="IPR013249">
    <property type="entry name" value="RNA_pol_sigma70_r4_t2"/>
</dbReference>
<evidence type="ECO:0000256" key="2">
    <source>
        <dbReference type="ARBA" id="ARBA00023015"/>
    </source>
</evidence>
<dbReference type="EMBL" id="JACSPW010000013">
    <property type="protein sequence ID" value="MBD8034103.1"/>
    <property type="molecule type" value="Genomic_DNA"/>
</dbReference>
<keyword evidence="5" id="KW-0804">Transcription</keyword>
<dbReference type="SUPFAM" id="SSF88946">
    <property type="entry name" value="Sigma2 domain of RNA polymerase sigma factors"/>
    <property type="match status" value="1"/>
</dbReference>
<keyword evidence="9" id="KW-1185">Reference proteome</keyword>
<organism evidence="8 9">
    <name type="scientific">Solibacillus merdavium</name>
    <dbReference type="NCBI Taxonomy" id="2762218"/>
    <lineage>
        <taxon>Bacteria</taxon>
        <taxon>Bacillati</taxon>
        <taxon>Bacillota</taxon>
        <taxon>Bacilli</taxon>
        <taxon>Bacillales</taxon>
        <taxon>Caryophanaceae</taxon>
        <taxon>Solibacillus</taxon>
    </lineage>
</organism>
<dbReference type="PANTHER" id="PTHR43133:SF52">
    <property type="entry name" value="ECF RNA POLYMERASE SIGMA FACTOR SIGL"/>
    <property type="match status" value="1"/>
</dbReference>
<evidence type="ECO:0000313" key="9">
    <source>
        <dbReference type="Proteomes" id="UP000600565"/>
    </source>
</evidence>
<dbReference type="PANTHER" id="PTHR43133">
    <property type="entry name" value="RNA POLYMERASE ECF-TYPE SIGMA FACTO"/>
    <property type="match status" value="1"/>
</dbReference>
<gene>
    <name evidence="8" type="ORF">H9632_13615</name>
</gene>
<sequence length="163" mass="19181">MDALEQIYRELQPKIYAYFYIKTSNSAIAEDLTQDVFYEAAKSIHTYRGEAALSTWLFHIANNLLKKYYRKKSYEKSLASKIEAQPSITLFTTEQIIELKDESKRLLSKIEQLGPPFKDIVLLRIIGELSFKEIGELLELSENYVRVNFHRQKIKLQREEELL</sequence>
<evidence type="ECO:0000259" key="7">
    <source>
        <dbReference type="Pfam" id="PF08281"/>
    </source>
</evidence>
<accession>A0ABR8XQ92</accession>
<dbReference type="NCBIfam" id="TIGR02937">
    <property type="entry name" value="sigma70-ECF"/>
    <property type="match status" value="1"/>
</dbReference>
<evidence type="ECO:0000313" key="8">
    <source>
        <dbReference type="EMBL" id="MBD8034103.1"/>
    </source>
</evidence>
<feature type="domain" description="RNA polymerase sigma-70 region 2" evidence="6">
    <location>
        <begin position="7"/>
        <end position="73"/>
    </location>
</feature>
<dbReference type="Gene3D" id="1.10.10.10">
    <property type="entry name" value="Winged helix-like DNA-binding domain superfamily/Winged helix DNA-binding domain"/>
    <property type="match status" value="1"/>
</dbReference>
<evidence type="ECO:0000256" key="4">
    <source>
        <dbReference type="ARBA" id="ARBA00023125"/>
    </source>
</evidence>
<comment type="caution">
    <text evidence="8">The sequence shown here is derived from an EMBL/GenBank/DDBJ whole genome shotgun (WGS) entry which is preliminary data.</text>
</comment>
<dbReference type="Pfam" id="PF08281">
    <property type="entry name" value="Sigma70_r4_2"/>
    <property type="match status" value="1"/>
</dbReference>
<dbReference type="SUPFAM" id="SSF88659">
    <property type="entry name" value="Sigma3 and sigma4 domains of RNA polymerase sigma factors"/>
    <property type="match status" value="1"/>
</dbReference>
<dbReference type="InterPro" id="IPR013324">
    <property type="entry name" value="RNA_pol_sigma_r3/r4-like"/>
</dbReference>
<reference evidence="8 9" key="1">
    <citation type="submission" date="2020-08" db="EMBL/GenBank/DDBJ databases">
        <title>A Genomic Blueprint of the Chicken Gut Microbiome.</title>
        <authorList>
            <person name="Gilroy R."/>
            <person name="Ravi A."/>
            <person name="Getino M."/>
            <person name="Pursley I."/>
            <person name="Horton D.L."/>
            <person name="Alikhan N.-F."/>
            <person name="Baker D."/>
            <person name="Gharbi K."/>
            <person name="Hall N."/>
            <person name="Watson M."/>
            <person name="Adriaenssens E.M."/>
            <person name="Foster-Nyarko E."/>
            <person name="Jarju S."/>
            <person name="Secka A."/>
            <person name="Antonio M."/>
            <person name="Oren A."/>
            <person name="Chaudhuri R."/>
            <person name="La Ragione R.M."/>
            <person name="Hildebrand F."/>
            <person name="Pallen M.J."/>
        </authorList>
    </citation>
    <scope>NUCLEOTIDE SEQUENCE [LARGE SCALE GENOMIC DNA]</scope>
    <source>
        <strain evidence="8 9">Sa1YVA6</strain>
    </source>
</reference>
<feature type="domain" description="RNA polymerase sigma factor 70 region 4 type 2" evidence="7">
    <location>
        <begin position="105"/>
        <end position="151"/>
    </location>
</feature>
<keyword evidence="4" id="KW-0238">DNA-binding</keyword>
<dbReference type="InterPro" id="IPR013325">
    <property type="entry name" value="RNA_pol_sigma_r2"/>
</dbReference>
<name>A0ABR8XQ92_9BACL</name>
<dbReference type="InterPro" id="IPR039425">
    <property type="entry name" value="RNA_pol_sigma-70-like"/>
</dbReference>
<dbReference type="InterPro" id="IPR014284">
    <property type="entry name" value="RNA_pol_sigma-70_dom"/>
</dbReference>
<proteinExistence type="inferred from homology"/>
<evidence type="ECO:0000259" key="6">
    <source>
        <dbReference type="Pfam" id="PF04542"/>
    </source>
</evidence>